<dbReference type="GO" id="GO:0005576">
    <property type="term" value="C:extracellular region"/>
    <property type="evidence" value="ECO:0007669"/>
    <property type="project" value="UniProtKB-SubCell"/>
</dbReference>
<accession>A0A7J6BV89</accession>
<evidence type="ECO:0000256" key="2">
    <source>
        <dbReference type="ARBA" id="ARBA00022525"/>
    </source>
</evidence>
<dbReference type="SUPFAM" id="SSF57302">
    <property type="entry name" value="Snake toxin-like"/>
    <property type="match status" value="2"/>
</dbReference>
<gene>
    <name evidence="5" type="ORF">G5714_020930</name>
</gene>
<feature type="chain" id="PRO_5029607320" description="UPAR/Ly6 domain-containing protein" evidence="3">
    <location>
        <begin position="18"/>
        <end position="219"/>
    </location>
</feature>
<evidence type="ECO:0000313" key="6">
    <source>
        <dbReference type="Proteomes" id="UP000579812"/>
    </source>
</evidence>
<proteinExistence type="predicted"/>
<evidence type="ECO:0000313" key="5">
    <source>
        <dbReference type="EMBL" id="KAF4098900.1"/>
    </source>
</evidence>
<keyword evidence="2" id="KW-0964">Secreted</keyword>
<dbReference type="AlphaFoldDB" id="A0A7J6BV89"/>
<dbReference type="EMBL" id="JAAMOB010000021">
    <property type="protein sequence ID" value="KAF4098900.1"/>
    <property type="molecule type" value="Genomic_DNA"/>
</dbReference>
<comment type="subcellular location">
    <subcellularLocation>
        <location evidence="1">Secreted</location>
    </subcellularLocation>
</comment>
<dbReference type="PANTHER" id="PTHR20914:SF24">
    <property type="entry name" value="LYMPHOCYTE ANTIGEN 6 FAMILY MEMBER M2-RELATED"/>
    <property type="match status" value="1"/>
</dbReference>
<protein>
    <recommendedName>
        <fullName evidence="4">UPAR/Ly6 domain-containing protein</fullName>
    </recommendedName>
</protein>
<dbReference type="Gene3D" id="2.10.60.10">
    <property type="entry name" value="CD59"/>
    <property type="match status" value="2"/>
</dbReference>
<comment type="caution">
    <text evidence="5">The sequence shown here is derived from an EMBL/GenBank/DDBJ whole genome shotgun (WGS) entry which is preliminary data.</text>
</comment>
<organism evidence="5 6">
    <name type="scientific">Onychostoma macrolepis</name>
    <dbReference type="NCBI Taxonomy" id="369639"/>
    <lineage>
        <taxon>Eukaryota</taxon>
        <taxon>Metazoa</taxon>
        <taxon>Chordata</taxon>
        <taxon>Craniata</taxon>
        <taxon>Vertebrata</taxon>
        <taxon>Euteleostomi</taxon>
        <taxon>Actinopterygii</taxon>
        <taxon>Neopterygii</taxon>
        <taxon>Teleostei</taxon>
        <taxon>Ostariophysi</taxon>
        <taxon>Cypriniformes</taxon>
        <taxon>Cyprinidae</taxon>
        <taxon>Acrossocheilinae</taxon>
        <taxon>Onychostoma</taxon>
    </lineage>
</organism>
<feature type="domain" description="UPAR/Ly6" evidence="4">
    <location>
        <begin position="18"/>
        <end position="95"/>
    </location>
</feature>
<feature type="signal peptide" evidence="3">
    <location>
        <begin position="1"/>
        <end position="17"/>
    </location>
</feature>
<reference evidence="5 6" key="1">
    <citation type="submission" date="2020-04" db="EMBL/GenBank/DDBJ databases">
        <title>Chromosome-level genome assembly of a cyprinid fish Onychostoma macrolepis by integration of Nanopore Sequencing, Bionano and Hi-C technology.</title>
        <authorList>
            <person name="Wang D."/>
        </authorList>
    </citation>
    <scope>NUCLEOTIDE SEQUENCE [LARGE SCALE GENOMIC DNA]</scope>
    <source>
        <strain evidence="5">SWU-2019</strain>
        <tissue evidence="5">Muscle</tissue>
    </source>
</reference>
<dbReference type="InterPro" id="IPR050918">
    <property type="entry name" value="CNF-like_PLA2_Inhibitor"/>
</dbReference>
<dbReference type="PANTHER" id="PTHR20914">
    <property type="entry name" value="LY6/PLAUR DOMAIN-CONTAINING PROTEIN 8"/>
    <property type="match status" value="1"/>
</dbReference>
<evidence type="ECO:0000256" key="3">
    <source>
        <dbReference type="SAM" id="SignalP"/>
    </source>
</evidence>
<sequence>MDLQISVFLLFSLFTEGHSLSCYECMSMTGPCTNQNLKTCPSGSSKCMSSTAVTQVGDISAKMKVKNCAVDCQNGSMNLGIFKTSSVCCNTDKCNIQDPPDPSTGAPNGKKCYSCDGQSCSNILSCSGIEDRCFKATGSFGGQSMIVKGCLSKSLCDTAASAEKSKGDDVLEEYEATSTLSGMRRAYTYQRHGSTFVMLQVGVGHLAWLKTAEKHILSC</sequence>
<dbReference type="Pfam" id="PF00021">
    <property type="entry name" value="UPAR_LY6"/>
    <property type="match status" value="2"/>
</dbReference>
<name>A0A7J6BV89_9TELE</name>
<dbReference type="InterPro" id="IPR016054">
    <property type="entry name" value="LY6_UPA_recep-like"/>
</dbReference>
<evidence type="ECO:0000259" key="4">
    <source>
        <dbReference type="Pfam" id="PF00021"/>
    </source>
</evidence>
<dbReference type="Proteomes" id="UP000579812">
    <property type="component" value="Unassembled WGS sequence"/>
</dbReference>
<keyword evidence="6" id="KW-1185">Reference proteome</keyword>
<dbReference type="InterPro" id="IPR045860">
    <property type="entry name" value="Snake_toxin-like_sf"/>
</dbReference>
<keyword evidence="3" id="KW-0732">Signal</keyword>
<evidence type="ECO:0000256" key="1">
    <source>
        <dbReference type="ARBA" id="ARBA00004613"/>
    </source>
</evidence>
<feature type="domain" description="UPAR/Ly6" evidence="4">
    <location>
        <begin position="109"/>
        <end position="162"/>
    </location>
</feature>